<protein>
    <submittedName>
        <fullName evidence="1">Thymidylate kinase</fullName>
    </submittedName>
</protein>
<proteinExistence type="predicted"/>
<gene>
    <name evidence="1" type="ORF">ZEAMMB73_Zm00001d053980</name>
</gene>
<dbReference type="GO" id="GO:0016301">
    <property type="term" value="F:kinase activity"/>
    <property type="evidence" value="ECO:0007669"/>
    <property type="project" value="UniProtKB-KW"/>
</dbReference>
<dbReference type="InterPro" id="IPR031421">
    <property type="entry name" value="DUF4666"/>
</dbReference>
<keyword evidence="1" id="KW-0418">Kinase</keyword>
<dbReference type="AlphaFoldDB" id="A0A1D6QU09"/>
<sequence length="102" mass="11253">MPPSLNFQCIKWAQRQNEYRATRLVLSSLDPPSSRVAVFGFCRLFGGDDKGRNGSCAKAKGCATDLVRTSCSRYRRRSSLFGSNILLVFTPSRDLLLAGAYG</sequence>
<dbReference type="EMBL" id="CM000780">
    <property type="protein sequence ID" value="AQK60902.1"/>
    <property type="molecule type" value="Genomic_DNA"/>
</dbReference>
<evidence type="ECO:0000313" key="1">
    <source>
        <dbReference type="EMBL" id="AQK60902.1"/>
    </source>
</evidence>
<accession>A0A1D6QU09</accession>
<dbReference type="Pfam" id="PF15697">
    <property type="entry name" value="DUF4666"/>
    <property type="match status" value="1"/>
</dbReference>
<name>A0A1D6QU09_MAIZE</name>
<organism evidence="1">
    <name type="scientific">Zea mays</name>
    <name type="common">Maize</name>
    <dbReference type="NCBI Taxonomy" id="4577"/>
    <lineage>
        <taxon>Eukaryota</taxon>
        <taxon>Viridiplantae</taxon>
        <taxon>Streptophyta</taxon>
        <taxon>Embryophyta</taxon>
        <taxon>Tracheophyta</taxon>
        <taxon>Spermatophyta</taxon>
        <taxon>Magnoliopsida</taxon>
        <taxon>Liliopsida</taxon>
        <taxon>Poales</taxon>
        <taxon>Poaceae</taxon>
        <taxon>PACMAD clade</taxon>
        <taxon>Panicoideae</taxon>
        <taxon>Andropogonodae</taxon>
        <taxon>Andropogoneae</taxon>
        <taxon>Tripsacinae</taxon>
        <taxon>Zea</taxon>
    </lineage>
</organism>
<keyword evidence="1" id="KW-0808">Transferase</keyword>
<reference evidence="1" key="1">
    <citation type="submission" date="2015-12" db="EMBL/GenBank/DDBJ databases">
        <title>Update maize B73 reference genome by single molecule sequencing technologies.</title>
        <authorList>
            <consortium name="Maize Genome Sequencing Project"/>
            <person name="Ware D."/>
        </authorList>
    </citation>
    <scope>NUCLEOTIDE SEQUENCE</scope>
    <source>
        <tissue evidence="1">Seedling</tissue>
    </source>
</reference>